<dbReference type="Pfam" id="PF00152">
    <property type="entry name" value="tRNA-synt_2"/>
    <property type="match status" value="1"/>
</dbReference>
<dbReference type="PANTHER" id="PTHR22594">
    <property type="entry name" value="ASPARTYL/LYSYL-TRNA SYNTHETASE"/>
    <property type="match status" value="1"/>
</dbReference>
<proteinExistence type="inferred from homology"/>
<dbReference type="GO" id="GO:0004815">
    <property type="term" value="F:aspartate-tRNA ligase activity"/>
    <property type="evidence" value="ECO:0007669"/>
    <property type="project" value="UniProtKB-UniRule"/>
</dbReference>
<dbReference type="InterPro" id="IPR012340">
    <property type="entry name" value="NA-bd_OB-fold"/>
</dbReference>
<dbReference type="NCBIfam" id="TIGR00459">
    <property type="entry name" value="aspS_bact"/>
    <property type="match status" value="1"/>
</dbReference>
<comment type="function">
    <text evidence="7">Catalyzes the attachment of L-aspartate to tRNA(Asp) in a two-step reaction: L-aspartate is first activated by ATP to form Asp-AMP and then transferred to the acceptor end of tRNA(Asp).</text>
</comment>
<evidence type="ECO:0000256" key="3">
    <source>
        <dbReference type="ARBA" id="ARBA00022741"/>
    </source>
</evidence>
<comment type="caution">
    <text evidence="7">Lacks conserved residue(s) required for the propagation of feature annotation.</text>
</comment>
<evidence type="ECO:0000256" key="6">
    <source>
        <dbReference type="ARBA" id="ARBA00023146"/>
    </source>
</evidence>
<comment type="subunit">
    <text evidence="7">Homodimer.</text>
</comment>
<comment type="subcellular location">
    <subcellularLocation>
        <location evidence="7">Cytoplasm</location>
    </subcellularLocation>
</comment>
<dbReference type="CDD" id="cd04317">
    <property type="entry name" value="EcAspRS_like_N"/>
    <property type="match status" value="1"/>
</dbReference>
<feature type="binding site" evidence="7">
    <location>
        <position position="483"/>
    </location>
    <ligand>
        <name>L-aspartate</name>
        <dbReference type="ChEBI" id="CHEBI:29991"/>
    </ligand>
</feature>
<dbReference type="EMBL" id="CP060636">
    <property type="protein sequence ID" value="QNM12033.1"/>
    <property type="molecule type" value="Genomic_DNA"/>
</dbReference>
<evidence type="ECO:0000256" key="5">
    <source>
        <dbReference type="ARBA" id="ARBA00022917"/>
    </source>
</evidence>
<dbReference type="KEGG" id="ehn:H9Q80_17590"/>
<feature type="binding site" evidence="7">
    <location>
        <position position="169"/>
    </location>
    <ligand>
        <name>L-aspartate</name>
        <dbReference type="ChEBI" id="CHEBI:29991"/>
    </ligand>
</feature>
<dbReference type="InterPro" id="IPR029351">
    <property type="entry name" value="GAD_dom"/>
</dbReference>
<dbReference type="RefSeq" id="WP_117453666.1">
    <property type="nucleotide sequence ID" value="NZ_CP060636.1"/>
</dbReference>
<gene>
    <name evidence="7 9" type="primary">aspS</name>
    <name evidence="9" type="ORF">H9Q80_17590</name>
</gene>
<dbReference type="Gene3D" id="3.30.930.10">
    <property type="entry name" value="Bira Bifunctional Protein, Domain 2"/>
    <property type="match status" value="1"/>
</dbReference>
<dbReference type="EC" id="6.1.1.12" evidence="7"/>
<keyword evidence="3 7" id="KW-0547">Nucleotide-binding</keyword>
<dbReference type="InterPro" id="IPR006195">
    <property type="entry name" value="aa-tRNA-synth_II"/>
</dbReference>
<name>A0A7G9GMK1_9FIRM</name>
<feature type="binding site" evidence="7">
    <location>
        <position position="442"/>
    </location>
    <ligand>
        <name>L-aspartate</name>
        <dbReference type="ChEBI" id="CHEBI:29991"/>
    </ligand>
</feature>
<comment type="catalytic activity">
    <reaction evidence="7">
        <text>tRNA(Asp) + L-aspartate + ATP = L-aspartyl-tRNA(Asp) + AMP + diphosphate</text>
        <dbReference type="Rhea" id="RHEA:19649"/>
        <dbReference type="Rhea" id="RHEA-COMP:9660"/>
        <dbReference type="Rhea" id="RHEA-COMP:9678"/>
        <dbReference type="ChEBI" id="CHEBI:29991"/>
        <dbReference type="ChEBI" id="CHEBI:30616"/>
        <dbReference type="ChEBI" id="CHEBI:33019"/>
        <dbReference type="ChEBI" id="CHEBI:78442"/>
        <dbReference type="ChEBI" id="CHEBI:78516"/>
        <dbReference type="ChEBI" id="CHEBI:456215"/>
        <dbReference type="EC" id="6.1.1.12"/>
    </reaction>
</comment>
<dbReference type="InterPro" id="IPR004115">
    <property type="entry name" value="GAD-like_sf"/>
</dbReference>
<dbReference type="Gene3D" id="3.30.1360.30">
    <property type="entry name" value="GAD-like domain"/>
    <property type="match status" value="1"/>
</dbReference>
<dbReference type="InterPro" id="IPR004365">
    <property type="entry name" value="NA-bd_OB_tRNA"/>
</dbReference>
<feature type="binding site" evidence="7">
    <location>
        <position position="476"/>
    </location>
    <ligand>
        <name>ATP</name>
        <dbReference type="ChEBI" id="CHEBI:30616"/>
    </ligand>
</feature>
<dbReference type="SUPFAM" id="SSF55261">
    <property type="entry name" value="GAD domain-like"/>
    <property type="match status" value="1"/>
</dbReference>
<keyword evidence="6 7" id="KW-0030">Aminoacyl-tRNA synthetase</keyword>
<dbReference type="Proteomes" id="UP000515856">
    <property type="component" value="Chromosome"/>
</dbReference>
<keyword evidence="5 7" id="KW-0648">Protein biosynthesis</keyword>
<feature type="binding site" evidence="7">
    <location>
        <begin position="215"/>
        <end position="217"/>
    </location>
    <ligand>
        <name>ATP</name>
        <dbReference type="ChEBI" id="CHEBI:30616"/>
    </ligand>
</feature>
<dbReference type="SUPFAM" id="SSF55681">
    <property type="entry name" value="Class II aaRS and biotin synthetases"/>
    <property type="match status" value="1"/>
</dbReference>
<evidence type="ECO:0000256" key="1">
    <source>
        <dbReference type="ARBA" id="ARBA00006303"/>
    </source>
</evidence>
<dbReference type="GO" id="GO:0140096">
    <property type="term" value="F:catalytic activity, acting on a protein"/>
    <property type="evidence" value="ECO:0007669"/>
    <property type="project" value="UniProtKB-ARBA"/>
</dbReference>
<keyword evidence="2 7" id="KW-0436">Ligase</keyword>
<dbReference type="Gene3D" id="2.40.50.140">
    <property type="entry name" value="Nucleic acid-binding proteins"/>
    <property type="match status" value="1"/>
</dbReference>
<keyword evidence="4 7" id="KW-0067">ATP-binding</keyword>
<evidence type="ECO:0000256" key="4">
    <source>
        <dbReference type="ARBA" id="ARBA00022840"/>
    </source>
</evidence>
<organism evidence="9 10">
    <name type="scientific">[Eubacterium] hominis</name>
    <dbReference type="NCBI Taxonomy" id="2764325"/>
    <lineage>
        <taxon>Bacteria</taxon>
        <taxon>Bacillati</taxon>
        <taxon>Bacillota</taxon>
        <taxon>Erysipelotrichia</taxon>
        <taxon>Erysipelotrichales</taxon>
        <taxon>Erysipelotrichaceae</taxon>
        <taxon>Amedibacillus</taxon>
    </lineage>
</organism>
<dbReference type="PROSITE" id="PS50862">
    <property type="entry name" value="AA_TRNA_LIGASE_II"/>
    <property type="match status" value="1"/>
</dbReference>
<evidence type="ECO:0000313" key="10">
    <source>
        <dbReference type="Proteomes" id="UP000515856"/>
    </source>
</evidence>
<feature type="binding site" evidence="7">
    <location>
        <position position="215"/>
    </location>
    <ligand>
        <name>L-aspartate</name>
        <dbReference type="ChEBI" id="CHEBI:29991"/>
    </ligand>
</feature>
<dbReference type="InterPro" id="IPR047089">
    <property type="entry name" value="Asp-tRNA-ligase_1_N"/>
</dbReference>
<dbReference type="GO" id="GO:0006422">
    <property type="term" value="P:aspartyl-tRNA aminoacylation"/>
    <property type="evidence" value="ECO:0007669"/>
    <property type="project" value="UniProtKB-UniRule"/>
</dbReference>
<reference evidence="9 10" key="1">
    <citation type="submission" date="2020-08" db="EMBL/GenBank/DDBJ databases">
        <authorList>
            <person name="Liu C."/>
            <person name="Sun Q."/>
        </authorList>
    </citation>
    <scope>NUCLEOTIDE SEQUENCE [LARGE SCALE GENOMIC DNA]</scope>
    <source>
        <strain evidence="9 10">NSJ-61</strain>
    </source>
</reference>
<dbReference type="GO" id="GO:0003676">
    <property type="term" value="F:nucleic acid binding"/>
    <property type="evidence" value="ECO:0007669"/>
    <property type="project" value="InterPro"/>
</dbReference>
<evidence type="ECO:0000256" key="7">
    <source>
        <dbReference type="HAMAP-Rule" id="MF_00044"/>
    </source>
</evidence>
<dbReference type="InterPro" id="IPR004364">
    <property type="entry name" value="Aa-tRNA-synt_II"/>
</dbReference>
<dbReference type="Pfam" id="PF01336">
    <property type="entry name" value="tRNA_anti-codon"/>
    <property type="match status" value="1"/>
</dbReference>
<evidence type="ECO:0000256" key="2">
    <source>
        <dbReference type="ARBA" id="ARBA00022598"/>
    </source>
</evidence>
<feature type="binding site" evidence="7">
    <location>
        <begin position="528"/>
        <end position="531"/>
    </location>
    <ligand>
        <name>ATP</name>
        <dbReference type="ChEBI" id="CHEBI:30616"/>
    </ligand>
</feature>
<accession>A0A7G9GMK1</accession>
<keyword evidence="10" id="KW-1185">Reference proteome</keyword>
<dbReference type="AlphaFoldDB" id="A0A7G9GMK1"/>
<feature type="binding site" evidence="7">
    <location>
        <position position="224"/>
    </location>
    <ligand>
        <name>ATP</name>
        <dbReference type="ChEBI" id="CHEBI:30616"/>
    </ligand>
</feature>
<dbReference type="InterPro" id="IPR045864">
    <property type="entry name" value="aa-tRNA-synth_II/BPL/LPL"/>
</dbReference>
<dbReference type="InterPro" id="IPR047090">
    <property type="entry name" value="AspRS_core"/>
</dbReference>
<dbReference type="InterPro" id="IPR004524">
    <property type="entry name" value="Asp-tRNA-ligase_1"/>
</dbReference>
<dbReference type="GO" id="GO:0005737">
    <property type="term" value="C:cytoplasm"/>
    <property type="evidence" value="ECO:0007669"/>
    <property type="project" value="UniProtKB-SubCell"/>
</dbReference>
<dbReference type="HAMAP" id="MF_00044">
    <property type="entry name" value="Asp_tRNA_synth_type1"/>
    <property type="match status" value="1"/>
</dbReference>
<dbReference type="GO" id="GO:0005524">
    <property type="term" value="F:ATP binding"/>
    <property type="evidence" value="ECO:0007669"/>
    <property type="project" value="UniProtKB-UniRule"/>
</dbReference>
<dbReference type="PANTHER" id="PTHR22594:SF5">
    <property type="entry name" value="ASPARTATE--TRNA LIGASE, MITOCHONDRIAL"/>
    <property type="match status" value="1"/>
</dbReference>
<keyword evidence="7" id="KW-0963">Cytoplasm</keyword>
<dbReference type="InterPro" id="IPR002312">
    <property type="entry name" value="Asp/Asn-tRNA-synth_IIb"/>
</dbReference>
<dbReference type="NCBIfam" id="NF001750">
    <property type="entry name" value="PRK00476.1"/>
    <property type="match status" value="1"/>
</dbReference>
<dbReference type="CDD" id="cd00777">
    <property type="entry name" value="AspRS_core"/>
    <property type="match status" value="1"/>
</dbReference>
<dbReference type="GO" id="GO:0016740">
    <property type="term" value="F:transferase activity"/>
    <property type="evidence" value="ECO:0007669"/>
    <property type="project" value="UniProtKB-ARBA"/>
</dbReference>
<protein>
    <recommendedName>
        <fullName evidence="7">Aspartate--tRNA ligase</fullName>
        <ecNumber evidence="7">6.1.1.12</ecNumber>
    </recommendedName>
    <alternativeName>
        <fullName evidence="7">Aspartyl-tRNA synthetase</fullName>
        <shortName evidence="7">AspRS</shortName>
    </alternativeName>
</protein>
<sequence>MKRTHTNGELRLSNVNEQVTLIGWVAKRRNFGALVFIDLRDRSGITQLVFNEELAKQISDVRNEYILQVSGIVVERKDKNPKLATGDIEIQVEEVTIVNKAETTPIIVADETDALEDTRLKYRYLDLRRSPIQKNLMLRHQVTMITRNFLSDHGFLEIETPILCKSTPEGARDYLVPSRVSPGEFYALPQSPQIYKQLLMVGGLEKYFQIARCFRDEDLRADRQPEFTQIDIEMSFIEEEDIWNITEELMRKIFKEIKHVDLPEFVRIPYDECMERFGSDKPDMRFGMELCNVNDIFANTTFKIFADVLENKGVIQAMVVKGGADKFSRKDLDKLQEFVKVYGAKALAYLKLANGEFSGSVAKVVSDEEKAVLKAQLGLEDNDLLFMVAAKKKVAQTSLGALRNKLGHDLNLIDESKFAFLWVTNFPMFEYVEEEDRYVAAHHPFTCPNLEDVDKLMSDPANCYSRAYDLVLNGYELLSGSIRIHDQELQKKVFEAIGMSLEEAYNKFGFFIDAFKYGTPPHGGVGIGLERLVMILAGTDNIRDVVAFPKTASASDLMSEAPSPVYDEQLKELHIGITHPVKEH</sequence>
<dbReference type="PRINTS" id="PR01042">
    <property type="entry name" value="TRNASYNTHASP"/>
</dbReference>
<feature type="domain" description="Aminoacyl-transfer RNA synthetases class-II family profile" evidence="8">
    <location>
        <begin position="136"/>
        <end position="549"/>
    </location>
</feature>
<evidence type="ECO:0000313" key="9">
    <source>
        <dbReference type="EMBL" id="QNM12033.1"/>
    </source>
</evidence>
<comment type="similarity">
    <text evidence="1 7">Belongs to the class-II aminoacyl-tRNA synthetase family. Type 1 subfamily.</text>
</comment>
<feature type="region of interest" description="Aspartate" evidence="7">
    <location>
        <begin position="193"/>
        <end position="196"/>
    </location>
</feature>
<evidence type="ECO:0000259" key="8">
    <source>
        <dbReference type="PROSITE" id="PS50862"/>
    </source>
</evidence>
<dbReference type="SUPFAM" id="SSF50249">
    <property type="entry name" value="Nucleic acid-binding proteins"/>
    <property type="match status" value="1"/>
</dbReference>
<dbReference type="Pfam" id="PF02938">
    <property type="entry name" value="GAD"/>
    <property type="match status" value="1"/>
</dbReference>